<organism evidence="1 2">
    <name type="scientific">Vararia minispora EC-137</name>
    <dbReference type="NCBI Taxonomy" id="1314806"/>
    <lineage>
        <taxon>Eukaryota</taxon>
        <taxon>Fungi</taxon>
        <taxon>Dikarya</taxon>
        <taxon>Basidiomycota</taxon>
        <taxon>Agaricomycotina</taxon>
        <taxon>Agaricomycetes</taxon>
        <taxon>Russulales</taxon>
        <taxon>Lachnocladiaceae</taxon>
        <taxon>Vararia</taxon>
    </lineage>
</organism>
<proteinExistence type="predicted"/>
<keyword evidence="2" id="KW-1185">Reference proteome</keyword>
<sequence length="314" mass="34076">MQIPTPPTSSNGTPEEGQDLADQPSTVVSVSTSFHPTANLDSCPPDVCLMSVDSVFFYVHSHKLLAASNNAFNNTIPSRCGEEPAVVSLPEHSAELNVLLHAIYNLSAAQYSPPLDAVSACVDAMRVYGIDPHTHIAPQTPLFSLIMGLTPAAPLDCYALASSQDLYDLAVAISSFLLSYSLADITDEAAARIGPKYLKRLFFLHLGRAERLKLLLLPPPSSHPPTPFCDLVEQKRLTRAWALATAYLAWEAGPDLSTASIEAALRPLGEHLGCEQCQILLRERINNLVVQWSVVKLTQGNTVHADVWWTACPK</sequence>
<name>A0ACB8QY50_9AGAM</name>
<reference evidence="1" key="2">
    <citation type="journal article" date="2022" name="New Phytol.">
        <title>Evolutionary transition to the ectomycorrhizal habit in the genomes of a hyperdiverse lineage of mushroom-forming fungi.</title>
        <authorList>
            <person name="Looney B."/>
            <person name="Miyauchi S."/>
            <person name="Morin E."/>
            <person name="Drula E."/>
            <person name="Courty P.E."/>
            <person name="Kohler A."/>
            <person name="Kuo A."/>
            <person name="LaButti K."/>
            <person name="Pangilinan J."/>
            <person name="Lipzen A."/>
            <person name="Riley R."/>
            <person name="Andreopoulos W."/>
            <person name="He G."/>
            <person name="Johnson J."/>
            <person name="Nolan M."/>
            <person name="Tritt A."/>
            <person name="Barry K.W."/>
            <person name="Grigoriev I.V."/>
            <person name="Nagy L.G."/>
            <person name="Hibbett D."/>
            <person name="Henrissat B."/>
            <person name="Matheny P.B."/>
            <person name="Labbe J."/>
            <person name="Martin F.M."/>
        </authorList>
    </citation>
    <scope>NUCLEOTIDE SEQUENCE</scope>
    <source>
        <strain evidence="1">EC-137</strain>
    </source>
</reference>
<evidence type="ECO:0000313" key="2">
    <source>
        <dbReference type="Proteomes" id="UP000814128"/>
    </source>
</evidence>
<comment type="caution">
    <text evidence="1">The sequence shown here is derived from an EMBL/GenBank/DDBJ whole genome shotgun (WGS) entry which is preliminary data.</text>
</comment>
<gene>
    <name evidence="1" type="ORF">K488DRAFT_75781</name>
</gene>
<reference evidence="1" key="1">
    <citation type="submission" date="2021-02" db="EMBL/GenBank/DDBJ databases">
        <authorList>
            <consortium name="DOE Joint Genome Institute"/>
            <person name="Ahrendt S."/>
            <person name="Looney B.P."/>
            <person name="Miyauchi S."/>
            <person name="Morin E."/>
            <person name="Drula E."/>
            <person name="Courty P.E."/>
            <person name="Chicoki N."/>
            <person name="Fauchery L."/>
            <person name="Kohler A."/>
            <person name="Kuo A."/>
            <person name="Labutti K."/>
            <person name="Pangilinan J."/>
            <person name="Lipzen A."/>
            <person name="Riley R."/>
            <person name="Andreopoulos W."/>
            <person name="He G."/>
            <person name="Johnson J."/>
            <person name="Barry K.W."/>
            <person name="Grigoriev I.V."/>
            <person name="Nagy L."/>
            <person name="Hibbett D."/>
            <person name="Henrissat B."/>
            <person name="Matheny P.B."/>
            <person name="Labbe J."/>
            <person name="Martin F."/>
        </authorList>
    </citation>
    <scope>NUCLEOTIDE SEQUENCE</scope>
    <source>
        <strain evidence="1">EC-137</strain>
    </source>
</reference>
<protein>
    <submittedName>
        <fullName evidence="1">Uncharacterized protein</fullName>
    </submittedName>
</protein>
<dbReference type="Proteomes" id="UP000814128">
    <property type="component" value="Unassembled WGS sequence"/>
</dbReference>
<accession>A0ACB8QY50</accession>
<evidence type="ECO:0000313" key="1">
    <source>
        <dbReference type="EMBL" id="KAI0036784.1"/>
    </source>
</evidence>
<dbReference type="EMBL" id="MU273468">
    <property type="protein sequence ID" value="KAI0036784.1"/>
    <property type="molecule type" value="Genomic_DNA"/>
</dbReference>